<dbReference type="SUPFAM" id="SSF46785">
    <property type="entry name" value="Winged helix' DNA-binding domain"/>
    <property type="match status" value="1"/>
</dbReference>
<dbReference type="GO" id="GO:0051259">
    <property type="term" value="P:protein complex oligomerization"/>
    <property type="evidence" value="ECO:0007669"/>
    <property type="project" value="InterPro"/>
</dbReference>
<dbReference type="Pfam" id="PF01316">
    <property type="entry name" value="Arg_repressor"/>
    <property type="match status" value="1"/>
</dbReference>
<sequence>MMKIARHAKILDLIERKPIETQEELAEELKKEGIDVTQATVSRDIKELRLVKVLTENGHYRYAPLKQQDEGIMNRLTTLLSESLVRVDYSGNIVVLKTLSGTAMAAAAAIDAINMNEIVGSLAGDDTIFLIIREGFLASEVANRFNKYIK</sequence>
<dbReference type="EMBL" id="VTPS01000001">
    <property type="protein sequence ID" value="TZE83438.1"/>
    <property type="molecule type" value="Genomic_DNA"/>
</dbReference>
<dbReference type="GO" id="GO:0003677">
    <property type="term" value="F:DNA binding"/>
    <property type="evidence" value="ECO:0007669"/>
    <property type="project" value="UniProtKB-KW"/>
</dbReference>
<evidence type="ECO:0000256" key="2">
    <source>
        <dbReference type="ARBA" id="ARBA00008316"/>
    </source>
</evidence>
<dbReference type="InterPro" id="IPR020899">
    <property type="entry name" value="Arg_repress_C"/>
</dbReference>
<keyword evidence="3 7" id="KW-0963">Cytoplasm</keyword>
<keyword evidence="7" id="KW-0055">Arginine biosynthesis</keyword>
<dbReference type="Pfam" id="PF02863">
    <property type="entry name" value="Arg_repressor_C"/>
    <property type="match status" value="1"/>
</dbReference>
<evidence type="ECO:0000256" key="4">
    <source>
        <dbReference type="ARBA" id="ARBA00023015"/>
    </source>
</evidence>
<feature type="domain" description="Arginine repressor C-terminal" evidence="10">
    <location>
        <begin position="80"/>
        <end position="146"/>
    </location>
</feature>
<keyword evidence="7" id="KW-0678">Repressor</keyword>
<dbReference type="InterPro" id="IPR036390">
    <property type="entry name" value="WH_DNA-bd_sf"/>
</dbReference>
<dbReference type="InterPro" id="IPR036388">
    <property type="entry name" value="WH-like_DNA-bd_sf"/>
</dbReference>
<proteinExistence type="inferred from homology"/>
<comment type="similarity">
    <text evidence="2 7">Belongs to the ArgR family.</text>
</comment>
<dbReference type="Proteomes" id="UP000322976">
    <property type="component" value="Unassembled WGS sequence"/>
</dbReference>
<keyword evidence="4 7" id="KW-0805">Transcription regulation</keyword>
<dbReference type="NCBIfam" id="NF001680">
    <property type="entry name" value="PRK00441.1"/>
    <property type="match status" value="1"/>
</dbReference>
<keyword evidence="7" id="KW-0028">Amino-acid biosynthesis</keyword>
<feature type="domain" description="Arginine repressor DNA-binding" evidence="9">
    <location>
        <begin position="1"/>
        <end position="66"/>
    </location>
</feature>
<dbReference type="InterPro" id="IPR036251">
    <property type="entry name" value="Arg_repress_C_sf"/>
</dbReference>
<organism evidence="11 12">
    <name type="scientific">Calorimonas adulescens</name>
    <dbReference type="NCBI Taxonomy" id="2606906"/>
    <lineage>
        <taxon>Bacteria</taxon>
        <taxon>Bacillati</taxon>
        <taxon>Bacillota</taxon>
        <taxon>Clostridia</taxon>
        <taxon>Thermoanaerobacterales</taxon>
        <taxon>Thermoanaerobacteraceae</taxon>
        <taxon>Calorimonas</taxon>
    </lineage>
</organism>
<evidence type="ECO:0000256" key="1">
    <source>
        <dbReference type="ARBA" id="ARBA00004496"/>
    </source>
</evidence>
<gene>
    <name evidence="7" type="primary">argR</name>
    <name evidence="11" type="ORF">FWJ32_00695</name>
</gene>
<dbReference type="InterPro" id="IPR001669">
    <property type="entry name" value="Arg_repress"/>
</dbReference>
<keyword evidence="6 7" id="KW-0804">Transcription</keyword>
<dbReference type="GO" id="GO:0006526">
    <property type="term" value="P:L-arginine biosynthetic process"/>
    <property type="evidence" value="ECO:0007669"/>
    <property type="project" value="UniProtKB-UniPathway"/>
</dbReference>
<dbReference type="NCBIfam" id="TIGR01529">
    <property type="entry name" value="argR_whole"/>
    <property type="match status" value="1"/>
</dbReference>
<evidence type="ECO:0000256" key="6">
    <source>
        <dbReference type="ARBA" id="ARBA00023163"/>
    </source>
</evidence>
<dbReference type="HAMAP" id="MF_00173">
    <property type="entry name" value="Arg_repressor"/>
    <property type="match status" value="1"/>
</dbReference>
<evidence type="ECO:0000259" key="10">
    <source>
        <dbReference type="Pfam" id="PF02863"/>
    </source>
</evidence>
<evidence type="ECO:0000256" key="3">
    <source>
        <dbReference type="ARBA" id="ARBA00022490"/>
    </source>
</evidence>
<evidence type="ECO:0000256" key="5">
    <source>
        <dbReference type="ARBA" id="ARBA00023125"/>
    </source>
</evidence>
<dbReference type="GO" id="GO:0034618">
    <property type="term" value="F:arginine binding"/>
    <property type="evidence" value="ECO:0007669"/>
    <property type="project" value="InterPro"/>
</dbReference>
<evidence type="ECO:0000259" key="9">
    <source>
        <dbReference type="Pfam" id="PF01316"/>
    </source>
</evidence>
<dbReference type="PRINTS" id="PR01467">
    <property type="entry name" value="ARGREPRESSOR"/>
</dbReference>
<comment type="caution">
    <text evidence="11">The sequence shown here is derived from an EMBL/GenBank/DDBJ whole genome shotgun (WGS) entry which is preliminary data.</text>
</comment>
<comment type="function">
    <text evidence="7">Regulates arginine biosynthesis genes.</text>
</comment>
<keyword evidence="5 7" id="KW-0238">DNA-binding</keyword>
<dbReference type="GO" id="GO:0005737">
    <property type="term" value="C:cytoplasm"/>
    <property type="evidence" value="ECO:0007669"/>
    <property type="project" value="UniProtKB-SubCell"/>
</dbReference>
<comment type="pathway">
    <text evidence="7">Amino-acid biosynthesis; L-arginine biosynthesis [regulation].</text>
</comment>
<reference evidence="11 12" key="1">
    <citation type="submission" date="2019-08" db="EMBL/GenBank/DDBJ databases">
        <title>Calorimonas adulescens gen. nov., sp. nov., an anaerobic thermophilic bacterium from Sakhalin hot spring.</title>
        <authorList>
            <person name="Khomyakova M.A."/>
            <person name="Merkel A.Y."/>
            <person name="Novikov A."/>
            <person name="Bonch-Osmolovskaya E.A."/>
            <person name="Slobodkin A.I."/>
        </authorList>
    </citation>
    <scope>NUCLEOTIDE SEQUENCE [LARGE SCALE GENOMIC DNA]</scope>
    <source>
        <strain evidence="11 12">A05MB</strain>
    </source>
</reference>
<accession>A0A5D8QJI1</accession>
<name>A0A5D8QJI1_9THEO</name>
<comment type="subcellular location">
    <subcellularLocation>
        <location evidence="1 7">Cytoplasm</location>
    </subcellularLocation>
</comment>
<keyword evidence="12" id="KW-1185">Reference proteome</keyword>
<dbReference type="GO" id="GO:1900079">
    <property type="term" value="P:regulation of arginine biosynthetic process"/>
    <property type="evidence" value="ECO:0007669"/>
    <property type="project" value="UniProtKB-UniRule"/>
</dbReference>
<dbReference type="AlphaFoldDB" id="A0A5D8QJI1"/>
<dbReference type="SUPFAM" id="SSF55252">
    <property type="entry name" value="C-terminal domain of arginine repressor"/>
    <property type="match status" value="1"/>
</dbReference>
<dbReference type="Gene3D" id="1.10.10.10">
    <property type="entry name" value="Winged helix-like DNA-binding domain superfamily/Winged helix DNA-binding domain"/>
    <property type="match status" value="1"/>
</dbReference>
<evidence type="ECO:0000256" key="7">
    <source>
        <dbReference type="HAMAP-Rule" id="MF_00173"/>
    </source>
</evidence>
<dbReference type="PANTHER" id="PTHR34471">
    <property type="entry name" value="ARGININE REPRESSOR"/>
    <property type="match status" value="1"/>
</dbReference>
<dbReference type="GO" id="GO:0003700">
    <property type="term" value="F:DNA-binding transcription factor activity"/>
    <property type="evidence" value="ECO:0007669"/>
    <property type="project" value="UniProtKB-UniRule"/>
</dbReference>
<dbReference type="InterPro" id="IPR020900">
    <property type="entry name" value="Arg_repress_DNA-bd"/>
</dbReference>
<dbReference type="Gene3D" id="3.30.1360.40">
    <property type="match status" value="1"/>
</dbReference>
<evidence type="ECO:0000313" key="11">
    <source>
        <dbReference type="EMBL" id="TZE83438.1"/>
    </source>
</evidence>
<evidence type="ECO:0000256" key="8">
    <source>
        <dbReference type="NCBIfam" id="TIGR01529"/>
    </source>
</evidence>
<protein>
    <recommendedName>
        <fullName evidence="7 8">Arginine repressor</fullName>
    </recommendedName>
</protein>
<evidence type="ECO:0000313" key="12">
    <source>
        <dbReference type="Proteomes" id="UP000322976"/>
    </source>
</evidence>
<dbReference type="UniPathway" id="UPA00068"/>
<dbReference type="PANTHER" id="PTHR34471:SF1">
    <property type="entry name" value="ARGININE REPRESSOR"/>
    <property type="match status" value="1"/>
</dbReference>